<dbReference type="HOGENOM" id="CLU_053306_3_2_10"/>
<feature type="site" description="Could be important to modulate the pK values of the two catalytic cysteine residues" evidence="8">
    <location>
        <position position="166"/>
    </location>
</feature>
<evidence type="ECO:0000256" key="4">
    <source>
        <dbReference type="ARBA" id="ARBA00022605"/>
    </source>
</evidence>
<evidence type="ECO:0000256" key="1">
    <source>
        <dbReference type="ARBA" id="ARBA00005196"/>
    </source>
</evidence>
<accession>I3C925</accession>
<feature type="site" description="Could be important to modulate the pK values of the two catalytic cysteine residues" evidence="8">
    <location>
        <position position="215"/>
    </location>
</feature>
<dbReference type="Pfam" id="PF01678">
    <property type="entry name" value="DAP_epimerase"/>
    <property type="match status" value="2"/>
</dbReference>
<feature type="active site" description="Proton donor" evidence="8">
    <location>
        <position position="102"/>
    </location>
</feature>
<dbReference type="Gene3D" id="3.10.310.10">
    <property type="entry name" value="Diaminopimelate Epimerase, Chain A, domain 1"/>
    <property type="match status" value="2"/>
</dbReference>
<protein>
    <recommendedName>
        <fullName evidence="3 8">Diaminopimelate epimerase</fullName>
        <shortName evidence="8">DAP epimerase</shortName>
        <ecNumber evidence="3 8">5.1.1.7</ecNumber>
    </recommendedName>
    <alternativeName>
        <fullName evidence="8">PLP-independent amino acid racemase</fullName>
    </alternativeName>
</protein>
<dbReference type="GO" id="GO:0008837">
    <property type="term" value="F:diaminopimelate epimerase activity"/>
    <property type="evidence" value="ECO:0007669"/>
    <property type="project" value="UniProtKB-UniRule"/>
</dbReference>
<feature type="active site" description="Proton acceptor" evidence="8">
    <location>
        <position position="225"/>
    </location>
</feature>
<organism evidence="10 11">
    <name type="scientific">Galbibacter orientalis DSM 19592</name>
    <dbReference type="NCBI Taxonomy" id="926559"/>
    <lineage>
        <taxon>Bacteria</taxon>
        <taxon>Pseudomonadati</taxon>
        <taxon>Bacteroidota</taxon>
        <taxon>Flavobacteriia</taxon>
        <taxon>Flavobacteriales</taxon>
        <taxon>Flavobacteriaceae</taxon>
        <taxon>Galbibacter</taxon>
    </lineage>
</organism>
<comment type="caution">
    <text evidence="8">Lacks conserved residue(s) required for the propagation of feature annotation.</text>
</comment>
<feature type="binding site" evidence="8">
    <location>
        <begin position="226"/>
        <end position="227"/>
    </location>
    <ligand>
        <name>substrate</name>
    </ligand>
</feature>
<dbReference type="HAMAP" id="MF_00197">
    <property type="entry name" value="DAP_epimerase"/>
    <property type="match status" value="1"/>
</dbReference>
<evidence type="ECO:0000256" key="2">
    <source>
        <dbReference type="ARBA" id="ARBA00010219"/>
    </source>
</evidence>
<evidence type="ECO:0000256" key="6">
    <source>
        <dbReference type="ARBA" id="ARBA00023235"/>
    </source>
</evidence>
<evidence type="ECO:0000256" key="9">
    <source>
        <dbReference type="PROSITE-ProRule" id="PRU10125"/>
    </source>
</evidence>
<dbReference type="STRING" id="926559.JoomaDRAFT_3171"/>
<keyword evidence="8" id="KW-0963">Cytoplasm</keyword>
<keyword evidence="4 8" id="KW-0028">Amino-acid biosynthesis</keyword>
<dbReference type="eggNOG" id="COG0253">
    <property type="taxonomic scope" value="Bacteria"/>
</dbReference>
<dbReference type="Proteomes" id="UP000004690">
    <property type="component" value="Unassembled WGS sequence"/>
</dbReference>
<keyword evidence="5 8" id="KW-0457">Lysine biosynthesis</keyword>
<feature type="binding site" evidence="8">
    <location>
        <begin position="103"/>
        <end position="104"/>
    </location>
    <ligand>
        <name>substrate</name>
    </ligand>
</feature>
<name>I3C925_9FLAO</name>
<dbReference type="PROSITE" id="PS01326">
    <property type="entry name" value="DAP_EPIMERASE"/>
    <property type="match status" value="1"/>
</dbReference>
<comment type="subunit">
    <text evidence="8">Homodimer.</text>
</comment>
<feature type="binding site" evidence="8">
    <location>
        <position position="41"/>
    </location>
    <ligand>
        <name>substrate</name>
    </ligand>
</feature>
<dbReference type="EMBL" id="JH651379">
    <property type="protein sequence ID" value="EIJ40118.1"/>
    <property type="molecule type" value="Genomic_DNA"/>
</dbReference>
<feature type="active site" evidence="9">
    <location>
        <position position="102"/>
    </location>
</feature>
<dbReference type="PANTHER" id="PTHR31689">
    <property type="entry name" value="DIAMINOPIMELATE EPIMERASE, CHLOROPLASTIC"/>
    <property type="match status" value="1"/>
</dbReference>
<dbReference type="InterPro" id="IPR018510">
    <property type="entry name" value="DAP_epimerase_AS"/>
</dbReference>
<evidence type="ECO:0000256" key="8">
    <source>
        <dbReference type="HAMAP-Rule" id="MF_00197"/>
    </source>
</evidence>
<comment type="catalytic activity">
    <reaction evidence="7 8">
        <text>(2S,6S)-2,6-diaminopimelate = meso-2,6-diaminopimelate</text>
        <dbReference type="Rhea" id="RHEA:15393"/>
        <dbReference type="ChEBI" id="CHEBI:57609"/>
        <dbReference type="ChEBI" id="CHEBI:57791"/>
        <dbReference type="EC" id="5.1.1.7"/>
    </reaction>
</comment>
<gene>
    <name evidence="8" type="primary">dapF</name>
    <name evidence="10" type="ORF">JoomaDRAFT_3171</name>
</gene>
<dbReference type="GO" id="GO:0009089">
    <property type="term" value="P:lysine biosynthetic process via diaminopimelate"/>
    <property type="evidence" value="ECO:0007669"/>
    <property type="project" value="UniProtKB-UniRule"/>
</dbReference>
<dbReference type="GO" id="GO:0005829">
    <property type="term" value="C:cytosol"/>
    <property type="evidence" value="ECO:0007669"/>
    <property type="project" value="TreeGrafter"/>
</dbReference>
<comment type="subcellular location">
    <subcellularLocation>
        <location evidence="8">Cytoplasm</location>
    </subcellularLocation>
</comment>
<keyword evidence="6 8" id="KW-0413">Isomerase</keyword>
<evidence type="ECO:0000256" key="7">
    <source>
        <dbReference type="ARBA" id="ARBA00051712"/>
    </source>
</evidence>
<feature type="binding site" evidence="8">
    <location>
        <begin position="215"/>
        <end position="216"/>
    </location>
    <ligand>
        <name>substrate</name>
    </ligand>
</feature>
<comment type="pathway">
    <text evidence="1 8">Amino-acid biosynthesis; L-lysine biosynthesis via DAP pathway; DL-2,6-diaminopimelate from LL-2,6-diaminopimelate: step 1/1.</text>
</comment>
<dbReference type="InterPro" id="IPR001653">
    <property type="entry name" value="DAP_epimerase_DapF"/>
</dbReference>
<reference evidence="10 11" key="1">
    <citation type="submission" date="2012-02" db="EMBL/GenBank/DDBJ databases">
        <title>Improved High-Quality Draft genome of Joostella marina DSM 19592.</title>
        <authorList>
            <consortium name="US DOE Joint Genome Institute (JGI-PGF)"/>
            <person name="Lucas S."/>
            <person name="Copeland A."/>
            <person name="Lapidus A."/>
            <person name="Bruce D."/>
            <person name="Goodwin L."/>
            <person name="Pitluck S."/>
            <person name="Peters L."/>
            <person name="Chertkov O."/>
            <person name="Ovchinnikova G."/>
            <person name="Kyrpides N."/>
            <person name="Mavromatis K."/>
            <person name="Detter J.C."/>
            <person name="Han C."/>
            <person name="Land M."/>
            <person name="Hauser L."/>
            <person name="Markowitz V."/>
            <person name="Cheng J.-F."/>
            <person name="Hugenholtz P."/>
            <person name="Woyke T."/>
            <person name="Wu D."/>
            <person name="Tindall B."/>
            <person name="Brambilla E."/>
            <person name="Klenk H.-P."/>
            <person name="Eisen J.A."/>
        </authorList>
    </citation>
    <scope>NUCLEOTIDE SEQUENCE [LARGE SCALE GENOMIC DNA]</scope>
    <source>
        <strain evidence="10 11">DSM 19592</strain>
    </source>
</reference>
<evidence type="ECO:0000313" key="10">
    <source>
        <dbReference type="EMBL" id="EIJ40118.1"/>
    </source>
</evidence>
<sequence>MYICESVRRLLIFNKAFRILIDTSINFTMELNFYKYQGTGNDFVMIDNRQDIFPKNDTKLVNFLCDRKFGIGADGLILLENDDATDFKMVYYNADGNESSMCGNGGRCLVAFAKFLNVIEDNCSFIAVDGLHTASVADGIVSLAMQNVEKIDVFDTYTFLNTGSPHHVQLVENLMHLDVKENGAKLRYGKYGSKGSNINFVAQEGDTTFSVRTYERGVEDETLSCGTGVTAVAIAMYETAKTTSNKITLKTPGGELKVSFEKNGVGYKNIHLVGPATQVFSGIIKV</sequence>
<feature type="binding site" evidence="8">
    <location>
        <position position="197"/>
    </location>
    <ligand>
        <name>substrate</name>
    </ligand>
</feature>
<proteinExistence type="inferred from homology"/>
<dbReference type="NCBIfam" id="TIGR00652">
    <property type="entry name" value="DapF"/>
    <property type="match status" value="1"/>
</dbReference>
<dbReference type="AlphaFoldDB" id="I3C925"/>
<feature type="binding site" evidence="8">
    <location>
        <position position="93"/>
    </location>
    <ligand>
        <name>substrate</name>
    </ligand>
</feature>
<comment type="similarity">
    <text evidence="2 8">Belongs to the diaminopimelate epimerase family.</text>
</comment>
<dbReference type="SUPFAM" id="SSF54506">
    <property type="entry name" value="Diaminopimelate epimerase-like"/>
    <property type="match status" value="2"/>
</dbReference>
<dbReference type="EC" id="5.1.1.7" evidence="3 8"/>
<evidence type="ECO:0000256" key="5">
    <source>
        <dbReference type="ARBA" id="ARBA00023154"/>
    </source>
</evidence>
<comment type="function">
    <text evidence="8">Catalyzes the stereoinversion of LL-2,6-diaminopimelate (L,L-DAP) to meso-diaminopimelate (meso-DAP), a precursor of L-lysine and an essential component of the bacterial peptidoglycan.</text>
</comment>
<evidence type="ECO:0000256" key="3">
    <source>
        <dbReference type="ARBA" id="ARBA00013080"/>
    </source>
</evidence>
<keyword evidence="11" id="KW-1185">Reference proteome</keyword>
<dbReference type="UniPathway" id="UPA00034">
    <property type="reaction ID" value="UER00025"/>
</dbReference>
<evidence type="ECO:0000313" key="11">
    <source>
        <dbReference type="Proteomes" id="UP000004690"/>
    </source>
</evidence>
<dbReference type="PANTHER" id="PTHR31689:SF0">
    <property type="entry name" value="DIAMINOPIMELATE EPIMERASE"/>
    <property type="match status" value="1"/>
</dbReference>